<gene>
    <name evidence="1" type="ORF">SAMN04488125_101159</name>
</gene>
<evidence type="ECO:0000313" key="1">
    <source>
        <dbReference type="EMBL" id="SFK30041.1"/>
    </source>
</evidence>
<dbReference type="AlphaFoldDB" id="A0A1I3YFI7"/>
<accession>A0A1I3YFI7</accession>
<protein>
    <submittedName>
        <fullName evidence="1">Uncharacterized protein</fullName>
    </submittedName>
</protein>
<name>A0A1I3YFI7_9HYPH</name>
<dbReference type="STRING" id="414703.SAMN04488125_101159"/>
<keyword evidence="2" id="KW-1185">Reference proteome</keyword>
<dbReference type="EMBL" id="FOSV01000001">
    <property type="protein sequence ID" value="SFK30041.1"/>
    <property type="molecule type" value="Genomic_DNA"/>
</dbReference>
<dbReference type="RefSeq" id="WP_091940986.1">
    <property type="nucleotide sequence ID" value="NZ_FOSV01000001.1"/>
</dbReference>
<sequence length="71" mass="7202">MARQAPTLVSGQTLLESTAIVLAALLALAAFATRSDAGRSCSIPAHRIEPPAAAAGAEPAIDFRDAMLLGD</sequence>
<reference evidence="2" key="1">
    <citation type="submission" date="2016-10" db="EMBL/GenBank/DDBJ databases">
        <authorList>
            <person name="Varghese N."/>
            <person name="Submissions S."/>
        </authorList>
    </citation>
    <scope>NUCLEOTIDE SEQUENCE [LARGE SCALE GENOMIC DNA]</scope>
    <source>
        <strain evidence="2">CGMCC 1.6474</strain>
    </source>
</reference>
<organism evidence="1 2">
    <name type="scientific">Methylorubrum salsuginis</name>
    <dbReference type="NCBI Taxonomy" id="414703"/>
    <lineage>
        <taxon>Bacteria</taxon>
        <taxon>Pseudomonadati</taxon>
        <taxon>Pseudomonadota</taxon>
        <taxon>Alphaproteobacteria</taxon>
        <taxon>Hyphomicrobiales</taxon>
        <taxon>Methylobacteriaceae</taxon>
        <taxon>Methylorubrum</taxon>
    </lineage>
</organism>
<proteinExistence type="predicted"/>
<dbReference type="Proteomes" id="UP000198804">
    <property type="component" value="Unassembled WGS sequence"/>
</dbReference>
<evidence type="ECO:0000313" key="2">
    <source>
        <dbReference type="Proteomes" id="UP000198804"/>
    </source>
</evidence>